<keyword evidence="1" id="KW-0812">Transmembrane</keyword>
<evidence type="ECO:0000313" key="3">
    <source>
        <dbReference type="EMBL" id="ACN14321.1"/>
    </source>
</evidence>
<dbReference type="eggNOG" id="ENOG5031B1G">
    <property type="taxonomic scope" value="Bacteria"/>
</dbReference>
<dbReference type="KEGG" id="dat:HRM2_12090"/>
<dbReference type="HOGENOM" id="CLU_139042_0_0_7"/>
<sequence length="154" mass="17287">MRQIRITYTLFTLIICGGIFSPCPALATQMHAGSEGILVHQLGHLFFLISMVTLIFTINGQGLDRERGWRQIQFSAALFIVWNLDAMAVHFLDNQISAVDVKTLSVWAINIDPVNGSKALANFYYILKLDHLLCVPAIFLFFQGLSSLLKKEET</sequence>
<evidence type="ECO:0000256" key="2">
    <source>
        <dbReference type="SAM" id="SignalP"/>
    </source>
</evidence>
<evidence type="ECO:0000256" key="1">
    <source>
        <dbReference type="SAM" id="Phobius"/>
    </source>
</evidence>
<keyword evidence="1" id="KW-0472">Membrane</keyword>
<dbReference type="EMBL" id="CP001087">
    <property type="protein sequence ID" value="ACN14321.1"/>
    <property type="molecule type" value="Genomic_DNA"/>
</dbReference>
<keyword evidence="1" id="KW-1133">Transmembrane helix</keyword>
<feature type="transmembrane region" description="Helical" evidence="1">
    <location>
        <begin position="37"/>
        <end position="60"/>
    </location>
</feature>
<feature type="chain" id="PRO_5002902456" evidence="2">
    <location>
        <begin position="28"/>
        <end position="154"/>
    </location>
</feature>
<organism evidence="3 4">
    <name type="scientific">Desulforapulum autotrophicum (strain ATCC 43914 / DSM 3382 / VKM B-1955 / HRM2)</name>
    <name type="common">Desulfobacterium autotrophicum</name>
    <dbReference type="NCBI Taxonomy" id="177437"/>
    <lineage>
        <taxon>Bacteria</taxon>
        <taxon>Pseudomonadati</taxon>
        <taxon>Thermodesulfobacteriota</taxon>
        <taxon>Desulfobacteria</taxon>
        <taxon>Desulfobacterales</taxon>
        <taxon>Desulfobacteraceae</taxon>
        <taxon>Desulforapulum</taxon>
    </lineage>
</organism>
<feature type="transmembrane region" description="Helical" evidence="1">
    <location>
        <begin position="123"/>
        <end position="142"/>
    </location>
</feature>
<dbReference type="RefSeq" id="WP_015903110.1">
    <property type="nucleotide sequence ID" value="NC_012108.1"/>
</dbReference>
<feature type="signal peptide" evidence="2">
    <location>
        <begin position="1"/>
        <end position="27"/>
    </location>
</feature>
<accession>C0QM15</accession>
<keyword evidence="4" id="KW-1185">Reference proteome</keyword>
<dbReference type="AlphaFoldDB" id="C0QM15"/>
<evidence type="ECO:0000313" key="4">
    <source>
        <dbReference type="Proteomes" id="UP000000442"/>
    </source>
</evidence>
<proteinExistence type="predicted"/>
<gene>
    <name evidence="3" type="ordered locus">HRM2_12090</name>
</gene>
<dbReference type="Proteomes" id="UP000000442">
    <property type="component" value="Chromosome"/>
</dbReference>
<dbReference type="STRING" id="177437.HRM2_12090"/>
<name>C0QM15_DESAH</name>
<keyword evidence="2" id="KW-0732">Signal</keyword>
<reference evidence="3 4" key="1">
    <citation type="journal article" date="2009" name="Environ. Microbiol.">
        <title>Genome sequence of Desulfobacterium autotrophicum HRM2, a marine sulfate reducer oxidizing organic carbon completely to carbon dioxide.</title>
        <authorList>
            <person name="Strittmatter A.W."/>
            <person name="Liesegang H."/>
            <person name="Rabus R."/>
            <person name="Decker I."/>
            <person name="Amann J."/>
            <person name="Andres S."/>
            <person name="Henne A."/>
            <person name="Fricke W.F."/>
            <person name="Martinez-Arias R."/>
            <person name="Bartels D."/>
            <person name="Goesmann A."/>
            <person name="Krause L."/>
            <person name="Puehler A."/>
            <person name="Klenk H.P."/>
            <person name="Richter M."/>
            <person name="Schuler M."/>
            <person name="Gloeckner F.O."/>
            <person name="Meyerdierks A."/>
            <person name="Gottschalk G."/>
            <person name="Amann R."/>
        </authorList>
    </citation>
    <scope>NUCLEOTIDE SEQUENCE [LARGE SCALE GENOMIC DNA]</scope>
    <source>
        <strain evidence="4">ATCC 43914 / DSM 3382 / HRM2</strain>
    </source>
</reference>
<protein>
    <submittedName>
        <fullName evidence="3">Uncharacterized protein</fullName>
    </submittedName>
</protein>